<sequence length="248" mass="26576">MTTVNPDHRTVPLLRLHAIAPHLTTDELLRAVSRVLTGGDTPPGGWRAAGSGRALRHDGFSAVVTSAWDGPELRLRWSAAPSLAPGADRLLSRIAAAAGDRTPAGEERSRPAEGNGYRAWQALMSHWGVTEDALAEVRRPGRLDRARALPAPAAPGNDGTAMFVFDHLGPPKPPPGWLLRSWLAPDTGGFHCSVRPSATGPRLRVETGHSARREQVPALLSAWQTVTDQLTATPARPLSALHLPPRMH</sequence>
<name>A0ABV3JZW1_STRON</name>
<organism evidence="1 2">
    <name type="scientific">Streptomyces orinoci</name>
    <name type="common">Streptoverticillium orinoci</name>
    <dbReference type="NCBI Taxonomy" id="67339"/>
    <lineage>
        <taxon>Bacteria</taxon>
        <taxon>Bacillati</taxon>
        <taxon>Actinomycetota</taxon>
        <taxon>Actinomycetes</taxon>
        <taxon>Kitasatosporales</taxon>
        <taxon>Streptomycetaceae</taxon>
        <taxon>Streptomyces</taxon>
    </lineage>
</organism>
<dbReference type="Proteomes" id="UP001552594">
    <property type="component" value="Unassembled WGS sequence"/>
</dbReference>
<reference evidence="1 2" key="1">
    <citation type="submission" date="2024-06" db="EMBL/GenBank/DDBJ databases">
        <title>The Natural Products Discovery Center: Release of the First 8490 Sequenced Strains for Exploring Actinobacteria Biosynthetic Diversity.</title>
        <authorList>
            <person name="Kalkreuter E."/>
            <person name="Kautsar S.A."/>
            <person name="Yang D."/>
            <person name="Bader C.D."/>
            <person name="Teijaro C.N."/>
            <person name="Fluegel L."/>
            <person name="Davis C.M."/>
            <person name="Simpson J.R."/>
            <person name="Lauterbach L."/>
            <person name="Steele A.D."/>
            <person name="Gui C."/>
            <person name="Meng S."/>
            <person name="Li G."/>
            <person name="Viehrig K."/>
            <person name="Ye F."/>
            <person name="Su P."/>
            <person name="Kiefer A.F."/>
            <person name="Nichols A."/>
            <person name="Cepeda A.J."/>
            <person name="Yan W."/>
            <person name="Fan B."/>
            <person name="Jiang Y."/>
            <person name="Adhikari A."/>
            <person name="Zheng C.-J."/>
            <person name="Schuster L."/>
            <person name="Cowan T.M."/>
            <person name="Smanski M.J."/>
            <person name="Chevrette M.G."/>
            <person name="De Carvalho L.P.S."/>
            <person name="Shen B."/>
        </authorList>
    </citation>
    <scope>NUCLEOTIDE SEQUENCE [LARGE SCALE GENOMIC DNA]</scope>
    <source>
        <strain evidence="1 2">NPDC052347</strain>
    </source>
</reference>
<proteinExistence type="predicted"/>
<keyword evidence="2" id="KW-1185">Reference proteome</keyword>
<comment type="caution">
    <text evidence="1">The sequence shown here is derived from an EMBL/GenBank/DDBJ whole genome shotgun (WGS) entry which is preliminary data.</text>
</comment>
<gene>
    <name evidence="1" type="ORF">AB0L16_18455</name>
</gene>
<evidence type="ECO:0000313" key="2">
    <source>
        <dbReference type="Proteomes" id="UP001552594"/>
    </source>
</evidence>
<accession>A0ABV3JZW1</accession>
<evidence type="ECO:0000313" key="1">
    <source>
        <dbReference type="EMBL" id="MEV5508430.1"/>
    </source>
</evidence>
<dbReference type="EMBL" id="JBFAUK010000014">
    <property type="protein sequence ID" value="MEV5508430.1"/>
    <property type="molecule type" value="Genomic_DNA"/>
</dbReference>
<protein>
    <submittedName>
        <fullName evidence="1">Uncharacterized protein</fullName>
    </submittedName>
</protein>
<dbReference type="RefSeq" id="WP_162605212.1">
    <property type="nucleotide sequence ID" value="NZ_JBFAUK010000014.1"/>
</dbReference>